<organism evidence="8">
    <name type="scientific">Candida tenuis (strain ATCC 10573 / BCRC 21748 / CBS 615 / JCM 9827 / NBRC 10315 / NRRL Y-1498 / VKM Y-70)</name>
    <name type="common">Yeast</name>
    <name type="synonym">Yamadazyma tenuis</name>
    <dbReference type="NCBI Taxonomy" id="590646"/>
    <lineage>
        <taxon>Eukaryota</taxon>
        <taxon>Fungi</taxon>
        <taxon>Dikarya</taxon>
        <taxon>Ascomycota</taxon>
        <taxon>Saccharomycotina</taxon>
        <taxon>Pichiomycetes</taxon>
        <taxon>Debaryomycetaceae</taxon>
        <taxon>Yamadazyma</taxon>
    </lineage>
</organism>
<keyword evidence="4" id="KW-0539">Nucleus</keyword>
<dbReference type="eggNOG" id="ENOG502RIXN">
    <property type="taxonomic scope" value="Eukaryota"/>
</dbReference>
<evidence type="ECO:0000256" key="3">
    <source>
        <dbReference type="ARBA" id="ARBA00022454"/>
    </source>
</evidence>
<proteinExistence type="predicted"/>
<dbReference type="InterPro" id="IPR035425">
    <property type="entry name" value="CENP-T/H4_C"/>
</dbReference>
<dbReference type="STRING" id="590646.G3BE10"/>
<evidence type="ECO:0000256" key="2">
    <source>
        <dbReference type="ARBA" id="ARBA00004286"/>
    </source>
</evidence>
<evidence type="ECO:0000259" key="6">
    <source>
        <dbReference type="Pfam" id="PF15511"/>
    </source>
</evidence>
<feature type="region of interest" description="Disordered" evidence="5">
    <location>
        <begin position="449"/>
        <end position="469"/>
    </location>
</feature>
<evidence type="ECO:0000313" key="8">
    <source>
        <dbReference type="Proteomes" id="UP000000707"/>
    </source>
</evidence>
<dbReference type="EMBL" id="GL996528">
    <property type="protein sequence ID" value="EGV60430.1"/>
    <property type="molecule type" value="Genomic_DNA"/>
</dbReference>
<dbReference type="OrthoDB" id="4077024at2759"/>
<reference evidence="7 8" key="1">
    <citation type="journal article" date="2011" name="Proc. Natl. Acad. Sci. U.S.A.">
        <title>Comparative genomics of xylose-fermenting fungi for enhanced biofuel production.</title>
        <authorList>
            <person name="Wohlbach D.J."/>
            <person name="Kuo A."/>
            <person name="Sato T.K."/>
            <person name="Potts K.M."/>
            <person name="Salamov A.A."/>
            <person name="LaButti K.M."/>
            <person name="Sun H."/>
            <person name="Clum A."/>
            <person name="Pangilinan J.L."/>
            <person name="Lindquist E.A."/>
            <person name="Lucas S."/>
            <person name="Lapidus A."/>
            <person name="Jin M."/>
            <person name="Gunawan C."/>
            <person name="Balan V."/>
            <person name="Dale B.E."/>
            <person name="Jeffries T.W."/>
            <person name="Zinkel R."/>
            <person name="Barry K.W."/>
            <person name="Grigoriev I.V."/>
            <person name="Gasch A.P."/>
        </authorList>
    </citation>
    <scope>NUCLEOTIDE SEQUENCE [LARGE SCALE GENOMIC DNA]</scope>
    <source>
        <strain evidence="8">ATCC 10573 / BCRC 21748 / CBS 615 / JCM 9827 / NBRC 10315 / NRRL Y-1498 / VKM Y-70</strain>
    </source>
</reference>
<dbReference type="GO" id="GO:0005694">
    <property type="term" value="C:chromosome"/>
    <property type="evidence" value="ECO:0007669"/>
    <property type="project" value="UniProtKB-SubCell"/>
</dbReference>
<evidence type="ECO:0000256" key="1">
    <source>
        <dbReference type="ARBA" id="ARBA00004123"/>
    </source>
</evidence>
<dbReference type="Proteomes" id="UP000000707">
    <property type="component" value="Unassembled WGS sequence"/>
</dbReference>
<evidence type="ECO:0000256" key="5">
    <source>
        <dbReference type="SAM" id="MobiDB-lite"/>
    </source>
</evidence>
<dbReference type="GO" id="GO:0005634">
    <property type="term" value="C:nucleus"/>
    <property type="evidence" value="ECO:0007669"/>
    <property type="project" value="UniProtKB-SubCell"/>
</dbReference>
<evidence type="ECO:0000313" key="7">
    <source>
        <dbReference type="EMBL" id="EGV60430.1"/>
    </source>
</evidence>
<dbReference type="SUPFAM" id="SSF47113">
    <property type="entry name" value="Histone-fold"/>
    <property type="match status" value="1"/>
</dbReference>
<dbReference type="HOGENOM" id="CLU_582651_0_0_1"/>
<feature type="compositionally biased region" description="Polar residues" evidence="5">
    <location>
        <begin position="63"/>
        <end position="77"/>
    </location>
</feature>
<feature type="compositionally biased region" description="Basic and acidic residues" evidence="5">
    <location>
        <begin position="31"/>
        <end position="50"/>
    </location>
</feature>
<accession>G3BE10</accession>
<protein>
    <recommendedName>
        <fullName evidence="6">CENP-T/Histone H4 histone fold domain-containing protein</fullName>
    </recommendedName>
</protein>
<dbReference type="Pfam" id="PF15511">
    <property type="entry name" value="CENP-T_C"/>
    <property type="match status" value="1"/>
</dbReference>
<feature type="domain" description="CENP-T/Histone H4 histone fold" evidence="6">
    <location>
        <begin position="347"/>
        <end position="434"/>
    </location>
</feature>
<gene>
    <name evidence="7" type="ORF">CANTEDRAFT_136915</name>
</gene>
<feature type="region of interest" description="Disordered" evidence="5">
    <location>
        <begin position="29"/>
        <end position="77"/>
    </location>
</feature>
<dbReference type="Gene3D" id="1.10.20.10">
    <property type="entry name" value="Histone, subunit A"/>
    <property type="match status" value="1"/>
</dbReference>
<sequence length="469" mass="52348">MENWESDHNHEYESVLHYEIFTDSEPNYKVTLEEQSKEETSSKSQNKETGVHPNLTTDLKIPTTVTTQESSSDNEHTTNQSFILAGNTDVLFGSPESVVASDNFIQDNPFIEPLKEANQPTRSFSYLERILASQATRNSSAVTQIVNDKLLANASLPDKFKSSNHGDTKVSFISPEKGLESTQRSPSVSTAINDEIPMEELAVLSNNEEESQSGSPSVFVPQEDDISDHSEMIQINSPTFSPTQPESFEDDIPVEGDNHSAGFPGDSSDDHDMFGYTPLDQVHKFDNDILPRIDDTSIIDKPYLVSRVSGKTNSENSNGLDSDYGLSRKTIKSLLGSLTLENNKKRKRLKSTSEALGLVQQQSETFLTNLTSDLEVYARHRGGTEITIRDVMLFIRRLKYPTVNGARANNVNYFSELAGKHLPLESLMELNNCLKNTYYTNMVEVDDQDLDDSDINEDPSIENFTDDSS</sequence>
<evidence type="ECO:0000256" key="4">
    <source>
        <dbReference type="ARBA" id="ARBA00023242"/>
    </source>
</evidence>
<dbReference type="GO" id="GO:0046982">
    <property type="term" value="F:protein heterodimerization activity"/>
    <property type="evidence" value="ECO:0007669"/>
    <property type="project" value="InterPro"/>
</dbReference>
<comment type="subcellular location">
    <subcellularLocation>
        <location evidence="2">Chromosome</location>
    </subcellularLocation>
    <subcellularLocation>
        <location evidence="1">Nucleus</location>
    </subcellularLocation>
</comment>
<keyword evidence="8" id="KW-1185">Reference proteome</keyword>
<dbReference type="CDD" id="cd22920">
    <property type="entry name" value="HFD_CENP-T"/>
    <property type="match status" value="1"/>
</dbReference>
<dbReference type="AlphaFoldDB" id="G3BE10"/>
<dbReference type="InterPro" id="IPR009072">
    <property type="entry name" value="Histone-fold"/>
</dbReference>
<keyword evidence="3" id="KW-0158">Chromosome</keyword>
<name>G3BE10_CANTC</name>